<reference evidence="1 2" key="1">
    <citation type="submission" date="2019-05" db="EMBL/GenBank/DDBJ databases">
        <authorList>
            <person name="Lee S.D."/>
        </authorList>
    </citation>
    <scope>NUCLEOTIDE SEQUENCE [LARGE SCALE GENOMIC DNA]</scope>
    <source>
        <strain evidence="1 2">C5-26</strain>
    </source>
</reference>
<dbReference type="AlphaFoldDB" id="A0A563E5T4"/>
<dbReference type="EMBL" id="VCQV01000005">
    <property type="protein sequence ID" value="TWP37603.1"/>
    <property type="molecule type" value="Genomic_DNA"/>
</dbReference>
<proteinExistence type="predicted"/>
<sequence length="144" mass="15635">MTQQVPTTELFAAGLYWRKSKIDGRKCVPAILEVRTGRLRMLDVVGQVFDVPAQEARANCTALGTMVLTVNGQMYDLVGIRARLSPKFTPEMLNYLQVLRSQVAGLAGSGSVLQLLDVAFKPVAMTGTVMPWRTVLPSVGVLIG</sequence>
<dbReference type="OrthoDB" id="3386500at2"/>
<organism evidence="1 2">
    <name type="scientific">Leekyejoonella antrihumi</name>
    <dbReference type="NCBI Taxonomy" id="1660198"/>
    <lineage>
        <taxon>Bacteria</taxon>
        <taxon>Bacillati</taxon>
        <taxon>Actinomycetota</taxon>
        <taxon>Actinomycetes</taxon>
        <taxon>Micrococcales</taxon>
        <taxon>Dermacoccaceae</taxon>
        <taxon>Leekyejoonella</taxon>
    </lineage>
</organism>
<dbReference type="RefSeq" id="WP_146315670.1">
    <property type="nucleotide sequence ID" value="NZ_VCQV01000005.1"/>
</dbReference>
<gene>
    <name evidence="1" type="ORF">FGL98_05140</name>
</gene>
<evidence type="ECO:0000313" key="2">
    <source>
        <dbReference type="Proteomes" id="UP000320244"/>
    </source>
</evidence>
<dbReference type="Proteomes" id="UP000320244">
    <property type="component" value="Unassembled WGS sequence"/>
</dbReference>
<name>A0A563E5T4_9MICO</name>
<keyword evidence="2" id="KW-1185">Reference proteome</keyword>
<reference evidence="1 2" key="2">
    <citation type="submission" date="2019-08" db="EMBL/GenBank/DDBJ databases">
        <title>Jejuicoccus antrihumi gen. nov., sp. nov., a new member of the family Dermacoccaceae isolated from a cave.</title>
        <authorList>
            <person name="Schumann P."/>
            <person name="Kim I.S."/>
        </authorList>
    </citation>
    <scope>NUCLEOTIDE SEQUENCE [LARGE SCALE GENOMIC DNA]</scope>
    <source>
        <strain evidence="1 2">C5-26</strain>
    </source>
</reference>
<protein>
    <submittedName>
        <fullName evidence="1">Uncharacterized protein</fullName>
    </submittedName>
</protein>
<comment type="caution">
    <text evidence="1">The sequence shown here is derived from an EMBL/GenBank/DDBJ whole genome shotgun (WGS) entry which is preliminary data.</text>
</comment>
<accession>A0A563E5T4</accession>
<evidence type="ECO:0000313" key="1">
    <source>
        <dbReference type="EMBL" id="TWP37603.1"/>
    </source>
</evidence>